<gene>
    <name evidence="11" type="primary">TPHA0E04055</name>
    <name evidence="10" type="synonym">TPHA0E03595</name>
    <name evidence="10" type="ordered locus">TPHA_0E03595</name>
    <name evidence="11" type="ordered locus">TPHA_0E04055</name>
</gene>
<dbReference type="InterPro" id="IPR009057">
    <property type="entry name" value="Homeodomain-like_sf"/>
</dbReference>
<reference evidence="11" key="2">
    <citation type="submission" date="2011-11" db="EMBL/GenBank/DDBJ databases">
        <authorList>
            <person name="Byrne K."/>
        </authorList>
    </citation>
    <scope>NUCLEOTIDE SEQUENCE</scope>
    <source>
        <strain evidence="11">Type strain:CBS 4417</strain>
    </source>
</reference>
<dbReference type="GO" id="GO:0003677">
    <property type="term" value="F:DNA binding"/>
    <property type="evidence" value="ECO:0007669"/>
    <property type="project" value="UniProtKB-UniRule"/>
</dbReference>
<dbReference type="GO" id="GO:0005634">
    <property type="term" value="C:nucleus"/>
    <property type="evidence" value="ECO:0007669"/>
    <property type="project" value="UniProtKB-SubCell"/>
</dbReference>
<dbReference type="KEGG" id="tpf:TPHA_0E04055"/>
<proteinExistence type="predicted"/>
<sequence>MSMSIELTLESLQNACKDILSIYNESSSDHRKKFLPKEARLFLERVFEKKQSLNSKERDAIAKKCGLTPLQVRVWFINKRMRTK</sequence>
<name>G8BUB5_TETPH</name>
<dbReference type="KEGG" id="tpf:TPHA_0E03595"/>
<dbReference type="EMBL" id="HE612860">
    <property type="protein sequence ID" value="CCE63493.1"/>
    <property type="molecule type" value="Genomic_DNA"/>
</dbReference>
<evidence type="ECO:0000256" key="6">
    <source>
        <dbReference type="ARBA" id="ARBA00023242"/>
    </source>
</evidence>
<protein>
    <recommendedName>
        <fullName evidence="9">Homeobox domain-containing protein</fullName>
    </recommendedName>
</protein>
<keyword evidence="3 7" id="KW-0238">DNA-binding</keyword>
<dbReference type="Gene3D" id="1.10.10.60">
    <property type="entry name" value="Homeodomain-like"/>
    <property type="match status" value="1"/>
</dbReference>
<dbReference type="SUPFAM" id="SSF46689">
    <property type="entry name" value="Homeodomain-like"/>
    <property type="match status" value="1"/>
</dbReference>
<dbReference type="InterPro" id="IPR050762">
    <property type="entry name" value="HD-ZIP_Homeobox_LZ_Class_II"/>
</dbReference>
<dbReference type="OrthoDB" id="2109411at2759"/>
<keyword evidence="5" id="KW-0804">Transcription</keyword>
<accession>G8BUB5</accession>
<dbReference type="PROSITE" id="PS50071">
    <property type="entry name" value="HOMEOBOX_2"/>
    <property type="match status" value="1"/>
</dbReference>
<evidence type="ECO:0000313" key="11">
    <source>
        <dbReference type="EMBL" id="CCE63493.1"/>
    </source>
</evidence>
<evidence type="ECO:0000313" key="12">
    <source>
        <dbReference type="Proteomes" id="UP000005666"/>
    </source>
</evidence>
<evidence type="ECO:0000313" key="10">
    <source>
        <dbReference type="EMBL" id="CCE63449.1"/>
    </source>
</evidence>
<keyword evidence="12" id="KW-1185">Reference proteome</keyword>
<dbReference type="eggNOG" id="ENOG502SCEX">
    <property type="taxonomic scope" value="Eukaryota"/>
</dbReference>
<dbReference type="Proteomes" id="UP000005666">
    <property type="component" value="Chromosome 5"/>
</dbReference>
<organism evidence="11 12">
    <name type="scientific">Tetrapisispora phaffii (strain ATCC 24235 / CBS 4417 / NBRC 1672 / NRRL Y-8282 / UCD 70-5)</name>
    <name type="common">Yeast</name>
    <name type="synonym">Fabospora phaffii</name>
    <dbReference type="NCBI Taxonomy" id="1071381"/>
    <lineage>
        <taxon>Eukaryota</taxon>
        <taxon>Fungi</taxon>
        <taxon>Dikarya</taxon>
        <taxon>Ascomycota</taxon>
        <taxon>Saccharomycotina</taxon>
        <taxon>Saccharomycetes</taxon>
        <taxon>Saccharomycetales</taxon>
        <taxon>Saccharomycetaceae</taxon>
        <taxon>Tetrapisispora</taxon>
    </lineage>
</organism>
<keyword evidence="4 7" id="KW-0371">Homeobox</keyword>
<evidence type="ECO:0000256" key="5">
    <source>
        <dbReference type="ARBA" id="ARBA00023163"/>
    </source>
</evidence>
<dbReference type="STRING" id="1071381.G8BUB5"/>
<keyword evidence="6 7" id="KW-0539">Nucleus</keyword>
<evidence type="ECO:0000256" key="2">
    <source>
        <dbReference type="ARBA" id="ARBA00023015"/>
    </source>
</evidence>
<dbReference type="GeneID" id="11531369"/>
<dbReference type="GeneID" id="11531422"/>
<evidence type="ECO:0000256" key="1">
    <source>
        <dbReference type="ARBA" id="ARBA00004123"/>
    </source>
</evidence>
<dbReference type="AlphaFoldDB" id="G8BUB5"/>
<evidence type="ECO:0000256" key="3">
    <source>
        <dbReference type="ARBA" id="ARBA00023125"/>
    </source>
</evidence>
<dbReference type="PROSITE" id="PS00027">
    <property type="entry name" value="HOMEOBOX_1"/>
    <property type="match status" value="1"/>
</dbReference>
<dbReference type="PANTHER" id="PTHR45714">
    <property type="entry name" value="HOMEOBOX-LEUCINE ZIPPER PROTEIN HAT14"/>
    <property type="match status" value="1"/>
</dbReference>
<dbReference type="Pfam" id="PF00046">
    <property type="entry name" value="Homeodomain"/>
    <property type="match status" value="1"/>
</dbReference>
<dbReference type="GO" id="GO:0000981">
    <property type="term" value="F:DNA-binding transcription factor activity, RNA polymerase II-specific"/>
    <property type="evidence" value="ECO:0007669"/>
    <property type="project" value="InterPro"/>
</dbReference>
<dbReference type="EMBL" id="HE612860">
    <property type="protein sequence ID" value="CCE63449.1"/>
    <property type="molecule type" value="Genomic_DNA"/>
</dbReference>
<evidence type="ECO:0000256" key="4">
    <source>
        <dbReference type="ARBA" id="ARBA00023155"/>
    </source>
</evidence>
<feature type="domain" description="Homeobox" evidence="9">
    <location>
        <begin position="26"/>
        <end position="84"/>
    </location>
</feature>
<evidence type="ECO:0000256" key="7">
    <source>
        <dbReference type="PROSITE-ProRule" id="PRU00108"/>
    </source>
</evidence>
<dbReference type="HOGENOM" id="CLU_158788_0_0_1"/>
<keyword evidence="2" id="KW-0805">Transcription regulation</keyword>
<dbReference type="RefSeq" id="XP_003685883.1">
    <property type="nucleotide sequence ID" value="XM_003685835.1"/>
</dbReference>
<evidence type="ECO:0000256" key="8">
    <source>
        <dbReference type="RuleBase" id="RU000682"/>
    </source>
</evidence>
<reference evidence="11 12" key="1">
    <citation type="journal article" date="2011" name="Proc. Natl. Acad. Sci. U.S.A.">
        <title>Evolutionary erosion of yeast sex chromosomes by mating-type switching accidents.</title>
        <authorList>
            <person name="Gordon J.L."/>
            <person name="Armisen D."/>
            <person name="Proux-Wera E."/>
            <person name="Oheigeartaigh S.S."/>
            <person name="Byrne K.P."/>
            <person name="Wolfe K.H."/>
        </authorList>
    </citation>
    <scope>NUCLEOTIDE SEQUENCE [LARGE SCALE GENOMIC DNA]</scope>
    <source>
        <strain evidence="12">ATCC 24235 / CBS 4417 / NBRC 1672 / NRRL Y-8282 / UCD 70-5</strain>
        <strain evidence="11">Type strain:CBS 4417</strain>
    </source>
</reference>
<evidence type="ECO:0000259" key="9">
    <source>
        <dbReference type="PROSITE" id="PS50071"/>
    </source>
</evidence>
<dbReference type="InterPro" id="IPR001356">
    <property type="entry name" value="HD"/>
</dbReference>
<dbReference type="SMART" id="SM00389">
    <property type="entry name" value="HOX"/>
    <property type="match status" value="1"/>
</dbReference>
<dbReference type="CDD" id="cd00086">
    <property type="entry name" value="homeodomain"/>
    <property type="match status" value="1"/>
</dbReference>
<dbReference type="InterPro" id="IPR017970">
    <property type="entry name" value="Homeobox_CS"/>
</dbReference>
<dbReference type="RefSeq" id="XP_003685927.1">
    <property type="nucleotide sequence ID" value="XM_003685879.1"/>
</dbReference>
<dbReference type="PANTHER" id="PTHR45714:SF34">
    <property type="entry name" value="HOMEOBOX-LEUCINE ZIPPER PROTEIN HAT9"/>
    <property type="match status" value="1"/>
</dbReference>
<comment type="subcellular location">
    <subcellularLocation>
        <location evidence="1 7 8">Nucleus</location>
    </subcellularLocation>
</comment>